<name>A0AAN8PX92_POLSC</name>
<dbReference type="PROSITE" id="PS00108">
    <property type="entry name" value="PROTEIN_KINASE_ST"/>
    <property type="match status" value="1"/>
</dbReference>
<dbReference type="GO" id="GO:0005524">
    <property type="term" value="F:ATP binding"/>
    <property type="evidence" value="ECO:0007669"/>
    <property type="project" value="UniProtKB-UniRule"/>
</dbReference>
<evidence type="ECO:0000256" key="2">
    <source>
        <dbReference type="ARBA" id="ARBA00022473"/>
    </source>
</evidence>
<evidence type="ECO:0000256" key="13">
    <source>
        <dbReference type="SAM" id="MobiDB-lite"/>
    </source>
</evidence>
<evidence type="ECO:0000313" key="17">
    <source>
        <dbReference type="Proteomes" id="UP001359485"/>
    </source>
</evidence>
<dbReference type="CDD" id="cd14080">
    <property type="entry name" value="STKc_TSSK-like"/>
    <property type="match status" value="1"/>
</dbReference>
<feature type="domain" description="Protein kinase" evidence="14">
    <location>
        <begin position="21"/>
        <end position="290"/>
    </location>
</feature>
<gene>
    <name evidence="16" type="ORF">RUM43_007534</name>
    <name evidence="15" type="ORF">RUM44_000820</name>
</gene>
<evidence type="ECO:0000256" key="6">
    <source>
        <dbReference type="ARBA" id="ARBA00022782"/>
    </source>
</evidence>
<comment type="caution">
    <text evidence="16">The sequence shown here is derived from an EMBL/GenBank/DDBJ whole genome shotgun (WGS) entry which is preliminary data.</text>
</comment>
<accession>A0AAN8PX92</accession>
<evidence type="ECO:0000313" key="18">
    <source>
        <dbReference type="Proteomes" id="UP001372834"/>
    </source>
</evidence>
<dbReference type="InterPro" id="IPR000719">
    <property type="entry name" value="Prot_kinase_dom"/>
</dbReference>
<evidence type="ECO:0000313" key="15">
    <source>
        <dbReference type="EMBL" id="KAK6635568.1"/>
    </source>
</evidence>
<evidence type="ECO:0000259" key="14">
    <source>
        <dbReference type="PROSITE" id="PS50011"/>
    </source>
</evidence>
<proteinExistence type="inferred from homology"/>
<dbReference type="InterPro" id="IPR008271">
    <property type="entry name" value="Ser/Thr_kinase_AS"/>
</dbReference>
<dbReference type="FunFam" id="1.10.510.10:FF:000943">
    <property type="entry name" value="testis-specific serine/threonine-protein kinase 1"/>
    <property type="match status" value="1"/>
</dbReference>
<comment type="similarity">
    <text evidence="12">Belongs to the protein kinase superfamily.</text>
</comment>
<dbReference type="PROSITE" id="PS00107">
    <property type="entry name" value="PROTEIN_KINASE_ATP"/>
    <property type="match status" value="1"/>
</dbReference>
<keyword evidence="2" id="KW-0217">Developmental protein</keyword>
<dbReference type="GO" id="GO:0030154">
    <property type="term" value="P:cell differentiation"/>
    <property type="evidence" value="ECO:0007669"/>
    <property type="project" value="UniProtKB-KW"/>
</dbReference>
<dbReference type="PANTHER" id="PTHR24346:SF102">
    <property type="entry name" value="TESTIS-SPECIFIC SERINE_THREONINE-PROTEIN KINASE 1"/>
    <property type="match status" value="1"/>
</dbReference>
<keyword evidence="3" id="KW-0597">Phosphoprotein</keyword>
<dbReference type="SMART" id="SM00220">
    <property type="entry name" value="S_TKc"/>
    <property type="match status" value="1"/>
</dbReference>
<dbReference type="GO" id="GO:0050321">
    <property type="term" value="F:tau-protein kinase activity"/>
    <property type="evidence" value="ECO:0007669"/>
    <property type="project" value="TreeGrafter"/>
</dbReference>
<keyword evidence="8" id="KW-0460">Magnesium</keyword>
<dbReference type="Proteomes" id="UP001372834">
    <property type="component" value="Unassembled WGS sequence"/>
</dbReference>
<keyword evidence="17" id="KW-1185">Reference proteome</keyword>
<protein>
    <recommendedName>
        <fullName evidence="14">Protein kinase domain-containing protein</fullName>
    </recommendedName>
</protein>
<dbReference type="GO" id="GO:0000287">
    <property type="term" value="F:magnesium ion binding"/>
    <property type="evidence" value="ECO:0007669"/>
    <property type="project" value="UniProtKB-ARBA"/>
</dbReference>
<evidence type="ECO:0000256" key="11">
    <source>
        <dbReference type="PROSITE-ProRule" id="PRU10141"/>
    </source>
</evidence>
<keyword evidence="10" id="KW-0744">Spermatogenesis</keyword>
<feature type="compositionally biased region" description="Basic and acidic residues" evidence="13">
    <location>
        <begin position="313"/>
        <end position="325"/>
    </location>
</feature>
<evidence type="ECO:0000256" key="4">
    <source>
        <dbReference type="ARBA" id="ARBA00022723"/>
    </source>
</evidence>
<dbReference type="InterPro" id="IPR011009">
    <property type="entry name" value="Kinase-like_dom_sf"/>
</dbReference>
<comment type="cofactor">
    <cofactor evidence="1">
        <name>Mg(2+)</name>
        <dbReference type="ChEBI" id="CHEBI:18420"/>
    </cofactor>
</comment>
<organism evidence="16 18">
    <name type="scientific">Polyplax serrata</name>
    <name type="common">Common mouse louse</name>
    <dbReference type="NCBI Taxonomy" id="468196"/>
    <lineage>
        <taxon>Eukaryota</taxon>
        <taxon>Metazoa</taxon>
        <taxon>Ecdysozoa</taxon>
        <taxon>Arthropoda</taxon>
        <taxon>Hexapoda</taxon>
        <taxon>Insecta</taxon>
        <taxon>Pterygota</taxon>
        <taxon>Neoptera</taxon>
        <taxon>Paraneoptera</taxon>
        <taxon>Psocodea</taxon>
        <taxon>Troctomorpha</taxon>
        <taxon>Phthiraptera</taxon>
        <taxon>Anoplura</taxon>
        <taxon>Polyplacidae</taxon>
        <taxon>Polyplax</taxon>
    </lineage>
</organism>
<keyword evidence="5 11" id="KW-0547">Nucleotide-binding</keyword>
<reference evidence="16 18" key="1">
    <citation type="submission" date="2023-10" db="EMBL/GenBank/DDBJ databases">
        <title>Genomes of two closely related lineages of the louse Polyplax serrata with different host specificities.</title>
        <authorList>
            <person name="Martinu J."/>
            <person name="Tarabai H."/>
            <person name="Stefka J."/>
            <person name="Hypsa V."/>
        </authorList>
    </citation>
    <scope>NUCLEOTIDE SEQUENCE [LARGE SCALE GENOMIC DNA]</scope>
    <source>
        <strain evidence="15">98ZLc_SE</strain>
        <strain evidence="16">HR10_N</strain>
    </source>
</reference>
<dbReference type="Pfam" id="PF00069">
    <property type="entry name" value="Pkinase"/>
    <property type="match status" value="1"/>
</dbReference>
<dbReference type="EMBL" id="JAWJWF010000003">
    <property type="protein sequence ID" value="KAK6635568.1"/>
    <property type="molecule type" value="Genomic_DNA"/>
</dbReference>
<feature type="binding site" evidence="11">
    <location>
        <position position="59"/>
    </location>
    <ligand>
        <name>ATP</name>
        <dbReference type="ChEBI" id="CHEBI:30616"/>
    </ligand>
</feature>
<keyword evidence="4" id="KW-0479">Metal-binding</keyword>
<dbReference type="Proteomes" id="UP001359485">
    <property type="component" value="Unassembled WGS sequence"/>
</dbReference>
<dbReference type="GO" id="GO:0035556">
    <property type="term" value="P:intracellular signal transduction"/>
    <property type="evidence" value="ECO:0007669"/>
    <property type="project" value="TreeGrafter"/>
</dbReference>
<feature type="region of interest" description="Disordered" evidence="13">
    <location>
        <begin position="313"/>
        <end position="344"/>
    </location>
</feature>
<evidence type="ECO:0000313" key="16">
    <source>
        <dbReference type="EMBL" id="KAK6639262.1"/>
    </source>
</evidence>
<evidence type="ECO:0000256" key="8">
    <source>
        <dbReference type="ARBA" id="ARBA00022842"/>
    </source>
</evidence>
<keyword evidence="9" id="KW-0832">Ubl conjugation</keyword>
<dbReference type="GO" id="GO:0005737">
    <property type="term" value="C:cytoplasm"/>
    <property type="evidence" value="ECO:0007669"/>
    <property type="project" value="TreeGrafter"/>
</dbReference>
<sequence length="372" mass="42642">MSEQELGQTVSEEVTLNSRGYRLVKKLGEGSYAKVYLSEYHPVGSNQTPADHKTQLACKIIDTTKAPRDFVRKFLPRELDILVKLNHPHIIHVHSIFQRRSKYFIFMRFAENGDLLDFVLKNGAIVESQARVWLRQMSLGLQYLHELEIAHRDLKCENVLITSNYNVKLADFGFARYVVDAKGRRILSETYCGSLSYAAPEILRGTPYNPKISDLWSLGVILYIMLNKAMPFDDTNIKRLYEQQTNKKWKFRAKVENALTEQAKKLVTLMLEPDVTKRLNMYQILNSDWIAMDPRLMVMTPAERMAVTSAQEERRKMQARNDAKSSKTVTARTESVLRGPARYKSDDKPTDEVVVIKIAGQPTAAPSRNINV</sequence>
<dbReference type="EMBL" id="JAWJWE010000003">
    <property type="protein sequence ID" value="KAK6639262.1"/>
    <property type="molecule type" value="Genomic_DNA"/>
</dbReference>
<dbReference type="PANTHER" id="PTHR24346">
    <property type="entry name" value="MAP/MICROTUBULE AFFINITY-REGULATING KINASE"/>
    <property type="match status" value="1"/>
</dbReference>
<dbReference type="AlphaFoldDB" id="A0AAN8PX92"/>
<dbReference type="PROSITE" id="PS50011">
    <property type="entry name" value="PROTEIN_KINASE_DOM"/>
    <property type="match status" value="1"/>
</dbReference>
<evidence type="ECO:0000256" key="1">
    <source>
        <dbReference type="ARBA" id="ARBA00001946"/>
    </source>
</evidence>
<keyword evidence="12" id="KW-0808">Transferase</keyword>
<evidence type="ECO:0000256" key="9">
    <source>
        <dbReference type="ARBA" id="ARBA00022843"/>
    </source>
</evidence>
<evidence type="ECO:0000256" key="3">
    <source>
        <dbReference type="ARBA" id="ARBA00022553"/>
    </source>
</evidence>
<keyword evidence="12" id="KW-0723">Serine/threonine-protein kinase</keyword>
<evidence type="ECO:0000256" key="12">
    <source>
        <dbReference type="RuleBase" id="RU000304"/>
    </source>
</evidence>
<dbReference type="GO" id="GO:0000226">
    <property type="term" value="P:microtubule cytoskeleton organization"/>
    <property type="evidence" value="ECO:0007669"/>
    <property type="project" value="TreeGrafter"/>
</dbReference>
<evidence type="ECO:0000256" key="5">
    <source>
        <dbReference type="ARBA" id="ARBA00022741"/>
    </source>
</evidence>
<keyword evidence="12" id="KW-0418">Kinase</keyword>
<evidence type="ECO:0000256" key="10">
    <source>
        <dbReference type="ARBA" id="ARBA00022871"/>
    </source>
</evidence>
<keyword evidence="6" id="KW-0221">Differentiation</keyword>
<dbReference type="SUPFAM" id="SSF56112">
    <property type="entry name" value="Protein kinase-like (PK-like)"/>
    <property type="match status" value="1"/>
</dbReference>
<keyword evidence="7 11" id="KW-0067">ATP-binding</keyword>
<dbReference type="GO" id="GO:0007283">
    <property type="term" value="P:spermatogenesis"/>
    <property type="evidence" value="ECO:0007669"/>
    <property type="project" value="UniProtKB-KW"/>
</dbReference>
<dbReference type="InterPro" id="IPR017441">
    <property type="entry name" value="Protein_kinase_ATP_BS"/>
</dbReference>
<dbReference type="Gene3D" id="1.10.510.10">
    <property type="entry name" value="Transferase(Phosphotransferase) domain 1"/>
    <property type="match status" value="1"/>
</dbReference>
<evidence type="ECO:0000256" key="7">
    <source>
        <dbReference type="ARBA" id="ARBA00022840"/>
    </source>
</evidence>